<dbReference type="GO" id="GO:0005737">
    <property type="term" value="C:cytoplasm"/>
    <property type="evidence" value="ECO:0007669"/>
    <property type="project" value="TreeGrafter"/>
</dbReference>
<dbReference type="AlphaFoldDB" id="A0A6C0FYX9"/>
<sequence length="363" mass="40505">MAIKRFNVGIIGLGEVAQVVHLPVLQSLPELYRVAALCDISPKLVQHLGAQYGVDKLYTDFNELVKQADLDIVFVLNSDEYHAECAIQAANMKKHVFIEKPMCLTAAEADAIIEARDRNGVQIMIGYMRRYAASFVEAVKEIGGLDHITYARVRDIIGQNHFFIQPTSRTVSFGDIPEAAKKDRGERAERLGREATGLQPDNRLFGFYRLLAGLGSHDLSAMREAIGMPKAVLAAKVSAHSDSVFLNAIFDYGTFSVTYEMGMDQQGRFDAHVEVYASRKSVKVQYDTPYIRHLPTKLFVNETEGETYKESVIRPTYTDSYTLELKCLHEAVTLGVAPKTTPEDSKEDLVLFQMIMDALKANA</sequence>
<reference evidence="2 3" key="1">
    <citation type="submission" date="2020-01" db="EMBL/GenBank/DDBJ databases">
        <title>Paenibacillus sp. nov., isolated from tomato rhizosphere.</title>
        <authorList>
            <person name="Weon H.-Y."/>
            <person name="Lee S.A."/>
        </authorList>
    </citation>
    <scope>NUCLEOTIDE SEQUENCE [LARGE SCALE GENOMIC DNA]</scope>
    <source>
        <strain evidence="2 3">12200R-189</strain>
    </source>
</reference>
<dbReference type="KEGG" id="plyc:GXP70_09660"/>
<evidence type="ECO:0000313" key="3">
    <source>
        <dbReference type="Proteomes" id="UP000476064"/>
    </source>
</evidence>
<protein>
    <submittedName>
        <fullName evidence="2">Gfo/Idh/MocA family oxidoreductase</fullName>
    </submittedName>
</protein>
<dbReference type="GO" id="GO:0000166">
    <property type="term" value="F:nucleotide binding"/>
    <property type="evidence" value="ECO:0007669"/>
    <property type="project" value="InterPro"/>
</dbReference>
<dbReference type="Gene3D" id="3.30.360.10">
    <property type="entry name" value="Dihydrodipicolinate Reductase, domain 2"/>
    <property type="match status" value="1"/>
</dbReference>
<name>A0A6C0FYX9_9BACL</name>
<dbReference type="EMBL" id="CP048209">
    <property type="protein sequence ID" value="QHT60179.1"/>
    <property type="molecule type" value="Genomic_DNA"/>
</dbReference>
<organism evidence="2 3">
    <name type="scientific">Paenibacillus lycopersici</name>
    <dbReference type="NCBI Taxonomy" id="2704462"/>
    <lineage>
        <taxon>Bacteria</taxon>
        <taxon>Bacillati</taxon>
        <taxon>Bacillota</taxon>
        <taxon>Bacilli</taxon>
        <taxon>Bacillales</taxon>
        <taxon>Paenibacillaceae</taxon>
        <taxon>Paenibacillus</taxon>
    </lineage>
</organism>
<dbReference type="SUPFAM" id="SSF51735">
    <property type="entry name" value="NAD(P)-binding Rossmann-fold domains"/>
    <property type="match status" value="1"/>
</dbReference>
<proteinExistence type="predicted"/>
<dbReference type="Gene3D" id="3.40.50.720">
    <property type="entry name" value="NAD(P)-binding Rossmann-like Domain"/>
    <property type="match status" value="1"/>
</dbReference>
<dbReference type="InterPro" id="IPR000683">
    <property type="entry name" value="Gfo/Idh/MocA-like_OxRdtase_N"/>
</dbReference>
<accession>A0A6C0FYX9</accession>
<feature type="domain" description="Gfo/Idh/MocA-like oxidoreductase N-terminal" evidence="1">
    <location>
        <begin position="6"/>
        <end position="127"/>
    </location>
</feature>
<dbReference type="PANTHER" id="PTHR42840:SF7">
    <property type="entry name" value="BINDING ROSSMANN FOLD OXIDOREDUCTASE, PUTATIVE (AFU_ORTHOLOGUE AFUA_4G10190)-RELATED"/>
    <property type="match status" value="1"/>
</dbReference>
<dbReference type="Pfam" id="PF01408">
    <property type="entry name" value="GFO_IDH_MocA"/>
    <property type="match status" value="1"/>
</dbReference>
<gene>
    <name evidence="2" type="ORF">GXP70_09660</name>
</gene>
<keyword evidence="3" id="KW-1185">Reference proteome</keyword>
<evidence type="ECO:0000313" key="2">
    <source>
        <dbReference type="EMBL" id="QHT60179.1"/>
    </source>
</evidence>
<dbReference type="GO" id="GO:0006740">
    <property type="term" value="P:NADPH regeneration"/>
    <property type="evidence" value="ECO:0007669"/>
    <property type="project" value="TreeGrafter"/>
</dbReference>
<dbReference type="GO" id="GO:0016491">
    <property type="term" value="F:oxidoreductase activity"/>
    <property type="evidence" value="ECO:0007669"/>
    <property type="project" value="TreeGrafter"/>
</dbReference>
<dbReference type="Proteomes" id="UP000476064">
    <property type="component" value="Chromosome"/>
</dbReference>
<evidence type="ECO:0000259" key="1">
    <source>
        <dbReference type="Pfam" id="PF01408"/>
    </source>
</evidence>
<dbReference type="InterPro" id="IPR036291">
    <property type="entry name" value="NAD(P)-bd_dom_sf"/>
</dbReference>
<dbReference type="RefSeq" id="WP_162356241.1">
    <property type="nucleotide sequence ID" value="NZ_CP048209.1"/>
</dbReference>
<dbReference type="PANTHER" id="PTHR42840">
    <property type="entry name" value="NAD(P)-BINDING ROSSMANN-FOLD SUPERFAMILY PROTEIN-RELATED"/>
    <property type="match status" value="1"/>
</dbReference>